<dbReference type="AlphaFoldDB" id="A0AAD6CTQ3"/>
<keyword evidence="6" id="KW-1185">Reference proteome</keyword>
<dbReference type="Gene3D" id="3.40.50.2000">
    <property type="entry name" value="Glycogen Phosphorylase B"/>
    <property type="match status" value="2"/>
</dbReference>
<feature type="domain" description="Glycosyltransferase family 28 N-terminal" evidence="4">
    <location>
        <begin position="118"/>
        <end position="263"/>
    </location>
</feature>
<organism evidence="5 6">
    <name type="scientific">Penicillium frequentans</name>
    <dbReference type="NCBI Taxonomy" id="3151616"/>
    <lineage>
        <taxon>Eukaryota</taxon>
        <taxon>Fungi</taxon>
        <taxon>Dikarya</taxon>
        <taxon>Ascomycota</taxon>
        <taxon>Pezizomycotina</taxon>
        <taxon>Eurotiomycetes</taxon>
        <taxon>Eurotiomycetidae</taxon>
        <taxon>Eurotiales</taxon>
        <taxon>Aspergillaceae</taxon>
        <taxon>Penicillium</taxon>
    </lineage>
</organism>
<evidence type="ECO:0000313" key="6">
    <source>
        <dbReference type="Proteomes" id="UP001220324"/>
    </source>
</evidence>
<dbReference type="SUPFAM" id="SSF53756">
    <property type="entry name" value="UDP-Glycosyltransferase/glycogen phosphorylase"/>
    <property type="match status" value="1"/>
</dbReference>
<evidence type="ECO:0000256" key="3">
    <source>
        <dbReference type="SAM" id="MobiDB-lite"/>
    </source>
</evidence>
<dbReference type="GO" id="GO:0012505">
    <property type="term" value="C:endomembrane system"/>
    <property type="evidence" value="ECO:0007669"/>
    <property type="project" value="UniProtKB-SubCell"/>
</dbReference>
<dbReference type="PANTHER" id="PTHR48050:SF13">
    <property type="entry name" value="STEROL 3-BETA-GLUCOSYLTRANSFERASE UGT80A2"/>
    <property type="match status" value="1"/>
</dbReference>
<dbReference type="GO" id="GO:0016906">
    <property type="term" value="F:sterol 3-beta-glucosyltransferase activity"/>
    <property type="evidence" value="ECO:0007669"/>
    <property type="project" value="UniProtKB-ARBA"/>
</dbReference>
<comment type="subcellular location">
    <subcellularLocation>
        <location evidence="1">Endomembrane system</location>
        <topology evidence="1">Peripheral membrane protein</topology>
    </subcellularLocation>
</comment>
<evidence type="ECO:0000313" key="5">
    <source>
        <dbReference type="EMBL" id="KAJ5538275.1"/>
    </source>
</evidence>
<evidence type="ECO:0000256" key="2">
    <source>
        <dbReference type="ARBA" id="ARBA00022679"/>
    </source>
</evidence>
<feature type="region of interest" description="Disordered" evidence="3">
    <location>
        <begin position="705"/>
        <end position="737"/>
    </location>
</feature>
<sequence length="786" mass="87867">MSEKEVLRQLDDDRLTDDDFENDELPPTYSSLFTDAPLPPPIMHNELHELAAFEDNGRFSIDLSAGSRTSAILQGYSLPTQRPQMIEIVTKPPKVPDNEGSGGDGEIPDETNGMRLDIILMLVGSRDDVKSCILVGQGLSRHGHRVRVATHSIFHTLVKKAGLEFFSVSNDPEHPMAKIDSAFMPRLANAKKAEVMKNNKILIDTLKACWIACTHPGLWKDRPFFADAIIATPLAHAHIHCAERLSIPLHIMSTTPWTPTREFANPLAQIQVDDCIDRDMQNYFSFLLIEESLWHEISHVVDHFRQGILGLPGVPTGGGALLRQLNIPHTYLWSSDFLPKPADWNDTIDVSGYVNQESQSTFMPSDELVHFLESTPAPIFVSLDITLLGNSERFVRYLREASDRYGFAFLLPSSFHPVSGISESSKIFVLDNVPTDWLIPRVSIVFTHGNVPTISTAIRHGKPMVSFPLLRDQPFWSSAIHRSCIGPEPIQENDCSTEILVDAVRYCMRPETREAAQRISLQIQQENALENAVSSFHSHLNWDNFRCCVTKTDPAIYQMRTRPSIKLSAVAVAILMRVKAMRISGLELIKRQTYNTESEQEVQEEELSAFDEVKSVSKNLMKAIVKPTVSHISDAYKWREGNDTANTTNGKVKIEKRKGDIAIKVAKTIGFSSAVFCGKIAALPFKTVYYMGETASYGVRSLKGIENHGSSPSKPTGQEGERTSQESNPASIEDLETSRRAVDGRLVELINMLQRKRGAGDKRLMDAEFSRMVVSNFEIICQSPVQ</sequence>
<accession>A0AAD6CTQ3</accession>
<gene>
    <name evidence="5" type="ORF">N7494_007754</name>
</gene>
<dbReference type="InterPro" id="IPR002213">
    <property type="entry name" value="UDP_glucos_trans"/>
</dbReference>
<dbReference type="GO" id="GO:0005975">
    <property type="term" value="P:carbohydrate metabolic process"/>
    <property type="evidence" value="ECO:0007669"/>
    <property type="project" value="InterPro"/>
</dbReference>
<evidence type="ECO:0000259" key="4">
    <source>
        <dbReference type="Pfam" id="PF03033"/>
    </source>
</evidence>
<keyword evidence="2" id="KW-0808">Transferase</keyword>
<feature type="compositionally biased region" description="Basic and acidic residues" evidence="3">
    <location>
        <begin position="1"/>
        <end position="13"/>
    </location>
</feature>
<evidence type="ECO:0000256" key="1">
    <source>
        <dbReference type="ARBA" id="ARBA00004184"/>
    </source>
</evidence>
<name>A0AAD6CTQ3_9EURO</name>
<protein>
    <recommendedName>
        <fullName evidence="4">Glycosyltransferase family 28 N-terminal domain-containing protein</fullName>
    </recommendedName>
</protein>
<dbReference type="EMBL" id="JAQIZZ010000006">
    <property type="protein sequence ID" value="KAJ5538275.1"/>
    <property type="molecule type" value="Genomic_DNA"/>
</dbReference>
<proteinExistence type="predicted"/>
<dbReference type="CDD" id="cd03784">
    <property type="entry name" value="GT1_Gtf-like"/>
    <property type="match status" value="1"/>
</dbReference>
<feature type="region of interest" description="Disordered" evidence="3">
    <location>
        <begin position="1"/>
        <end position="29"/>
    </location>
</feature>
<feature type="compositionally biased region" description="Acidic residues" evidence="3">
    <location>
        <begin position="14"/>
        <end position="24"/>
    </location>
</feature>
<dbReference type="PANTHER" id="PTHR48050">
    <property type="entry name" value="STEROL 3-BETA-GLUCOSYLTRANSFERASE"/>
    <property type="match status" value="1"/>
</dbReference>
<dbReference type="Proteomes" id="UP001220324">
    <property type="component" value="Unassembled WGS sequence"/>
</dbReference>
<dbReference type="InterPro" id="IPR050426">
    <property type="entry name" value="Glycosyltransferase_28"/>
</dbReference>
<dbReference type="InterPro" id="IPR004276">
    <property type="entry name" value="GlycoTrans_28_N"/>
</dbReference>
<reference evidence="5 6" key="1">
    <citation type="journal article" date="2023" name="IMA Fungus">
        <title>Comparative genomic study of the Penicillium genus elucidates a diverse pangenome and 15 lateral gene transfer events.</title>
        <authorList>
            <person name="Petersen C."/>
            <person name="Sorensen T."/>
            <person name="Nielsen M.R."/>
            <person name="Sondergaard T.E."/>
            <person name="Sorensen J.L."/>
            <person name="Fitzpatrick D.A."/>
            <person name="Frisvad J.C."/>
            <person name="Nielsen K.L."/>
        </authorList>
    </citation>
    <scope>NUCLEOTIDE SEQUENCE [LARGE SCALE GENOMIC DNA]</scope>
    <source>
        <strain evidence="5 6">IBT 35679</strain>
    </source>
</reference>
<dbReference type="Pfam" id="PF03033">
    <property type="entry name" value="Glyco_transf_28"/>
    <property type="match status" value="1"/>
</dbReference>
<comment type="caution">
    <text evidence="5">The sequence shown here is derived from an EMBL/GenBank/DDBJ whole genome shotgun (WGS) entry which is preliminary data.</text>
</comment>